<feature type="DNA-binding region" description="H-T-H motif" evidence="4">
    <location>
        <begin position="53"/>
        <end position="72"/>
    </location>
</feature>
<keyword evidence="1" id="KW-0805">Transcription regulation</keyword>
<feature type="region of interest" description="Disordered" evidence="5">
    <location>
        <begin position="234"/>
        <end position="254"/>
    </location>
</feature>
<dbReference type="GO" id="GO:0003700">
    <property type="term" value="F:DNA-binding transcription factor activity"/>
    <property type="evidence" value="ECO:0007669"/>
    <property type="project" value="TreeGrafter"/>
</dbReference>
<reference evidence="7 8" key="1">
    <citation type="submission" date="2019-03" db="EMBL/GenBank/DDBJ databases">
        <title>Jiella endophytica sp. nov., a novel endophytic bacterium isolated from root of Ficus microcarpa Linn. f.</title>
        <authorList>
            <person name="Tuo L."/>
        </authorList>
    </citation>
    <scope>NUCLEOTIDE SEQUENCE [LARGE SCALE GENOMIC DNA]</scope>
    <source>
        <strain evidence="7 8">CBS5Q-3</strain>
    </source>
</reference>
<dbReference type="Gene3D" id="1.10.357.10">
    <property type="entry name" value="Tetracycline Repressor, domain 2"/>
    <property type="match status" value="1"/>
</dbReference>
<organism evidence="7 8">
    <name type="scientific">Jiella endophytica</name>
    <dbReference type="NCBI Taxonomy" id="2558362"/>
    <lineage>
        <taxon>Bacteria</taxon>
        <taxon>Pseudomonadati</taxon>
        <taxon>Pseudomonadota</taxon>
        <taxon>Alphaproteobacteria</taxon>
        <taxon>Hyphomicrobiales</taxon>
        <taxon>Aurantimonadaceae</taxon>
        <taxon>Jiella</taxon>
    </lineage>
</organism>
<evidence type="ECO:0000256" key="5">
    <source>
        <dbReference type="SAM" id="MobiDB-lite"/>
    </source>
</evidence>
<dbReference type="GO" id="GO:0000976">
    <property type="term" value="F:transcription cis-regulatory region binding"/>
    <property type="evidence" value="ECO:0007669"/>
    <property type="project" value="TreeGrafter"/>
</dbReference>
<keyword evidence="2 4" id="KW-0238">DNA-binding</keyword>
<dbReference type="EMBL" id="SOZD01000002">
    <property type="protein sequence ID" value="TFF25091.1"/>
    <property type="molecule type" value="Genomic_DNA"/>
</dbReference>
<dbReference type="InterPro" id="IPR001647">
    <property type="entry name" value="HTH_TetR"/>
</dbReference>
<dbReference type="SUPFAM" id="SSF48498">
    <property type="entry name" value="Tetracyclin repressor-like, C-terminal domain"/>
    <property type="match status" value="1"/>
</dbReference>
<dbReference type="OrthoDB" id="9816431at2"/>
<dbReference type="InterPro" id="IPR009057">
    <property type="entry name" value="Homeodomain-like_sf"/>
</dbReference>
<dbReference type="RefSeq" id="WP_134761261.1">
    <property type="nucleotide sequence ID" value="NZ_SOZD01000002.1"/>
</dbReference>
<proteinExistence type="predicted"/>
<dbReference type="AlphaFoldDB" id="A0A4Y8RP57"/>
<evidence type="ECO:0000256" key="1">
    <source>
        <dbReference type="ARBA" id="ARBA00023015"/>
    </source>
</evidence>
<dbReference type="Pfam" id="PF14246">
    <property type="entry name" value="TetR_C_7"/>
    <property type="match status" value="1"/>
</dbReference>
<dbReference type="InterPro" id="IPR039536">
    <property type="entry name" value="TetR_C_Proteobacteria"/>
</dbReference>
<evidence type="ECO:0000313" key="8">
    <source>
        <dbReference type="Proteomes" id="UP000298179"/>
    </source>
</evidence>
<dbReference type="PRINTS" id="PR00455">
    <property type="entry name" value="HTHTETR"/>
</dbReference>
<evidence type="ECO:0000313" key="7">
    <source>
        <dbReference type="EMBL" id="TFF25091.1"/>
    </source>
</evidence>
<feature type="domain" description="HTH tetR-type" evidence="6">
    <location>
        <begin position="30"/>
        <end position="90"/>
    </location>
</feature>
<protein>
    <submittedName>
        <fullName evidence="7">TetR family transcriptional regulator</fullName>
    </submittedName>
</protein>
<comment type="caution">
    <text evidence="7">The sequence shown here is derived from an EMBL/GenBank/DDBJ whole genome shotgun (WGS) entry which is preliminary data.</text>
</comment>
<keyword evidence="3" id="KW-0804">Transcription</keyword>
<dbReference type="PROSITE" id="PS50977">
    <property type="entry name" value="HTH_TETR_2"/>
    <property type="match status" value="1"/>
</dbReference>
<name>A0A4Y8RP57_9HYPH</name>
<dbReference type="SUPFAM" id="SSF46689">
    <property type="entry name" value="Homeodomain-like"/>
    <property type="match status" value="1"/>
</dbReference>
<accession>A0A4Y8RP57</accession>
<evidence type="ECO:0000256" key="3">
    <source>
        <dbReference type="ARBA" id="ARBA00023163"/>
    </source>
</evidence>
<dbReference type="Pfam" id="PF00440">
    <property type="entry name" value="TetR_N"/>
    <property type="match status" value="1"/>
</dbReference>
<dbReference type="InterPro" id="IPR036271">
    <property type="entry name" value="Tet_transcr_reg_TetR-rel_C_sf"/>
</dbReference>
<dbReference type="Proteomes" id="UP000298179">
    <property type="component" value="Unassembled WGS sequence"/>
</dbReference>
<evidence type="ECO:0000259" key="6">
    <source>
        <dbReference type="PROSITE" id="PS50977"/>
    </source>
</evidence>
<evidence type="ECO:0000256" key="4">
    <source>
        <dbReference type="PROSITE-ProRule" id="PRU00335"/>
    </source>
</evidence>
<dbReference type="PANTHER" id="PTHR30055:SF146">
    <property type="entry name" value="HTH-TYPE TRANSCRIPTIONAL DUAL REGULATOR CECR"/>
    <property type="match status" value="1"/>
</dbReference>
<keyword evidence="8" id="KW-1185">Reference proteome</keyword>
<dbReference type="PANTHER" id="PTHR30055">
    <property type="entry name" value="HTH-TYPE TRANSCRIPTIONAL REGULATOR RUTR"/>
    <property type="match status" value="1"/>
</dbReference>
<gene>
    <name evidence="7" type="ORF">E3C22_06840</name>
</gene>
<evidence type="ECO:0000256" key="2">
    <source>
        <dbReference type="ARBA" id="ARBA00023125"/>
    </source>
</evidence>
<dbReference type="FunFam" id="1.10.10.60:FF:000141">
    <property type="entry name" value="TetR family transcriptional regulator"/>
    <property type="match status" value="1"/>
</dbReference>
<dbReference type="InterPro" id="IPR050109">
    <property type="entry name" value="HTH-type_TetR-like_transc_reg"/>
</dbReference>
<sequence length="254" mass="27427">MTLPVPAFARLGAACGQKAKGGRPTREEGLRRQRNIMEAATRLFLDRGFAATSLEAVADEAGVSKATVYAHYTDKRSLFAEVLRGRIDHWLGPLSRAAKSECGGECRAKPLPDKLDVVSRYVLAVLREPETVSLRRSLIATAPEFPELARLAETEGRHKVISAVAALLDHHVARGEIAVTDTEMAADLFLAMVTGPYAGMPLLPADEEDEPAERRRSAAIELFLKAVDYKLAPAGSAPDEVPAGPQADRTGHRP</sequence>